<dbReference type="Proteomes" id="UP001548189">
    <property type="component" value="Unassembled WGS sequence"/>
</dbReference>
<gene>
    <name evidence="1" type="ORF">ABVT43_13795</name>
</gene>
<dbReference type="Pfam" id="PF00300">
    <property type="entry name" value="His_Phos_1"/>
    <property type="match status" value="1"/>
</dbReference>
<dbReference type="InterPro" id="IPR050275">
    <property type="entry name" value="PGM_Phosphatase"/>
</dbReference>
<dbReference type="PANTHER" id="PTHR48100:SF1">
    <property type="entry name" value="HISTIDINE PHOSPHATASE FAMILY PROTEIN-RELATED"/>
    <property type="match status" value="1"/>
</dbReference>
<name>A0ABV2BWN8_9GAMM</name>
<dbReference type="SUPFAM" id="SSF53254">
    <property type="entry name" value="Phosphoglycerate mutase-like"/>
    <property type="match status" value="1"/>
</dbReference>
<keyword evidence="1" id="KW-0378">Hydrolase</keyword>
<accession>A0ABV2BWN8</accession>
<dbReference type="SMART" id="SM00855">
    <property type="entry name" value="PGAM"/>
    <property type="match status" value="1"/>
</dbReference>
<dbReference type="EMBL" id="JBEVCJ010000018">
    <property type="protein sequence ID" value="MET1256208.1"/>
    <property type="molecule type" value="Genomic_DNA"/>
</dbReference>
<organism evidence="1 2">
    <name type="scientific">Aliikangiella maris</name>
    <dbReference type="NCBI Taxonomy" id="3162458"/>
    <lineage>
        <taxon>Bacteria</taxon>
        <taxon>Pseudomonadati</taxon>
        <taxon>Pseudomonadota</taxon>
        <taxon>Gammaproteobacteria</taxon>
        <taxon>Oceanospirillales</taxon>
        <taxon>Pleioneaceae</taxon>
        <taxon>Aliikangiella</taxon>
    </lineage>
</organism>
<dbReference type="CDD" id="cd07067">
    <property type="entry name" value="HP_PGM_like"/>
    <property type="match status" value="1"/>
</dbReference>
<keyword evidence="2" id="KW-1185">Reference proteome</keyword>
<dbReference type="InterPro" id="IPR029033">
    <property type="entry name" value="His_PPase_superfam"/>
</dbReference>
<comment type="caution">
    <text evidence="1">The sequence shown here is derived from an EMBL/GenBank/DDBJ whole genome shotgun (WGS) entry which is preliminary data.</text>
</comment>
<dbReference type="GO" id="GO:0016787">
    <property type="term" value="F:hydrolase activity"/>
    <property type="evidence" value="ECO:0007669"/>
    <property type="project" value="UniProtKB-KW"/>
</dbReference>
<sequence>MICTDVFFVRHGEPVLKKTLLGFTDSPLNQLGWAQMETNIKPISGIDLVISSPLIRCADFAQRYAKKNKVALEIDARWKECFFGDWDGETYDFLYENYPDELNNFFNQPAKFMPPKGEPLWDFCHRVERVMEKMLLTHMGKNILVFTHAGVIRTLIAWCLNIDYESGIQFKRFALDYGSITHIRFYHDKKIIPQIMLMNYRREVPEIPTSHERHYECVGLP</sequence>
<dbReference type="Gene3D" id="3.40.50.1240">
    <property type="entry name" value="Phosphoglycerate mutase-like"/>
    <property type="match status" value="1"/>
</dbReference>
<dbReference type="PANTHER" id="PTHR48100">
    <property type="entry name" value="BROAD-SPECIFICITY PHOSPHATASE YOR283W-RELATED"/>
    <property type="match status" value="1"/>
</dbReference>
<evidence type="ECO:0000313" key="1">
    <source>
        <dbReference type="EMBL" id="MET1256208.1"/>
    </source>
</evidence>
<proteinExistence type="predicted"/>
<dbReference type="InterPro" id="IPR013078">
    <property type="entry name" value="His_Pase_superF_clade-1"/>
</dbReference>
<reference evidence="1 2" key="1">
    <citation type="submission" date="2024-06" db="EMBL/GenBank/DDBJ databases">
        <authorList>
            <person name="Li F."/>
        </authorList>
    </citation>
    <scope>NUCLEOTIDE SEQUENCE [LARGE SCALE GENOMIC DNA]</scope>
    <source>
        <strain evidence="1 2">GXAS 311</strain>
    </source>
</reference>
<protein>
    <submittedName>
        <fullName evidence="1">Histidine phosphatase family protein</fullName>
        <ecNumber evidence="1">3.1.3.-</ecNumber>
    </submittedName>
</protein>
<evidence type="ECO:0000313" key="2">
    <source>
        <dbReference type="Proteomes" id="UP001548189"/>
    </source>
</evidence>
<dbReference type="EC" id="3.1.3.-" evidence="1"/>